<dbReference type="EMBL" id="JAFJYH010000088">
    <property type="protein sequence ID" value="KAG4420267.1"/>
    <property type="molecule type" value="Genomic_DNA"/>
</dbReference>
<keyword evidence="1" id="KW-0677">Repeat</keyword>
<evidence type="ECO:0000256" key="3">
    <source>
        <dbReference type="SAM" id="MobiDB-lite"/>
    </source>
</evidence>
<dbReference type="PROSITE" id="PS51375">
    <property type="entry name" value="PPR"/>
    <property type="match status" value="1"/>
</dbReference>
<comment type="caution">
    <text evidence="5">The sequence shown here is derived from an EMBL/GenBank/DDBJ whole genome shotgun (WGS) entry which is preliminary data.</text>
</comment>
<dbReference type="InterPro" id="IPR011990">
    <property type="entry name" value="TPR-like_helical_dom_sf"/>
</dbReference>
<gene>
    <name evidence="5" type="ORF">IFR04_006645</name>
</gene>
<name>A0A8H7W9B0_9HELO</name>
<protein>
    <recommendedName>
        <fullName evidence="4">Pentatricopeptide repeat-containing protein-mitochondrial domain-containing protein</fullName>
    </recommendedName>
</protein>
<feature type="region of interest" description="Disordered" evidence="3">
    <location>
        <begin position="611"/>
        <end position="632"/>
    </location>
</feature>
<evidence type="ECO:0000259" key="4">
    <source>
        <dbReference type="Pfam" id="PF23276"/>
    </source>
</evidence>
<accession>A0A8H7W9B0</accession>
<proteinExistence type="predicted"/>
<sequence>MPTTRIPIDGLWRCLCPAIDGIAIAPHHRIVLPPRTILTGNRCRSNRPRTHQFHTATRARTQQTWSPTDTSSYVSGNIADLNSRSRNAVPRPPLAPIQELGTSSARWKVPIAPRTNSEIAFETLDSMSIPQIHDLLRKVRTERKSYSKVVELVGYLISERGEKPALIHYDSLVRANASAMQGSAAAVRTLLEEMKEYSIAPDSGLYHGALQVLAVHPDYVLRAEIMQEMKERWLGLSPEGWHSLVVGLIRDRQYEVAMDKLDEMHSDEITVQPWLYDIFMFQLCEAGELDEAFNLLKYRFNNSRNEILPTVWYYLMDAFSSAFHYEGTKYIWKRRVENENLVLSDGMCIAVLNCAARYSDPDLATNTIRILSGRRSALTNFHYEPLLAAYAGAGDLKTALRVLVIMAKAKLEPDTSTTRPLYLTLSKSRELAQQAWKDLQELAEDGHTIPVAAVNVIIEAHIEVGQFEQAVELYKNLHDICESGPNTDTFNILLQGAARQERKDLTVFLASEMRALGIKPDLLTYDRLILACLYIKDDYEDAFRYLEEMVEVGADKPDSGWWMRGGTATVFVKRCVEEKDVRAWDLLDEMERRGMDNFKLKDWVQQNWRGPAVEGRGGEAPKKSKLASWSTL</sequence>
<evidence type="ECO:0000256" key="1">
    <source>
        <dbReference type="ARBA" id="ARBA00022737"/>
    </source>
</evidence>
<feature type="repeat" description="PPR" evidence="2">
    <location>
        <begin position="486"/>
        <end position="520"/>
    </location>
</feature>
<dbReference type="Gene3D" id="1.25.40.10">
    <property type="entry name" value="Tetratricopeptide repeat domain"/>
    <property type="match status" value="2"/>
</dbReference>
<evidence type="ECO:0000313" key="5">
    <source>
        <dbReference type="EMBL" id="KAG4420267.1"/>
    </source>
</evidence>
<dbReference type="Pfam" id="PF23276">
    <property type="entry name" value="TPR_24"/>
    <property type="match status" value="1"/>
</dbReference>
<evidence type="ECO:0000313" key="6">
    <source>
        <dbReference type="Proteomes" id="UP000664132"/>
    </source>
</evidence>
<dbReference type="Pfam" id="PF13812">
    <property type="entry name" value="PPR_3"/>
    <property type="match status" value="1"/>
</dbReference>
<keyword evidence="6" id="KW-1185">Reference proteome</keyword>
<feature type="domain" description="Pentatricopeptide repeat-containing protein-mitochondrial" evidence="4">
    <location>
        <begin position="345"/>
        <end position="476"/>
    </location>
</feature>
<dbReference type="InterPro" id="IPR057027">
    <property type="entry name" value="TPR_mt"/>
</dbReference>
<dbReference type="PANTHER" id="PTHR47941">
    <property type="entry name" value="PENTATRICOPEPTIDE REPEAT-CONTAINING PROTEIN 3, MITOCHONDRIAL"/>
    <property type="match status" value="1"/>
</dbReference>
<dbReference type="SUPFAM" id="SSF81901">
    <property type="entry name" value="HCP-like"/>
    <property type="match status" value="1"/>
</dbReference>
<dbReference type="AlphaFoldDB" id="A0A8H7W9B0"/>
<dbReference type="OrthoDB" id="747253at2759"/>
<dbReference type="InterPro" id="IPR002885">
    <property type="entry name" value="PPR_rpt"/>
</dbReference>
<dbReference type="Proteomes" id="UP000664132">
    <property type="component" value="Unassembled WGS sequence"/>
</dbReference>
<evidence type="ECO:0000256" key="2">
    <source>
        <dbReference type="PROSITE-ProRule" id="PRU00708"/>
    </source>
</evidence>
<reference evidence="5" key="1">
    <citation type="submission" date="2021-02" db="EMBL/GenBank/DDBJ databases">
        <title>Genome sequence Cadophora malorum strain M34.</title>
        <authorList>
            <person name="Stefanovic E."/>
            <person name="Vu D."/>
            <person name="Scully C."/>
            <person name="Dijksterhuis J."/>
            <person name="Roader J."/>
            <person name="Houbraken J."/>
        </authorList>
    </citation>
    <scope>NUCLEOTIDE SEQUENCE</scope>
    <source>
        <strain evidence="5">M34</strain>
    </source>
</reference>
<organism evidence="5 6">
    <name type="scientific">Cadophora malorum</name>
    <dbReference type="NCBI Taxonomy" id="108018"/>
    <lineage>
        <taxon>Eukaryota</taxon>
        <taxon>Fungi</taxon>
        <taxon>Dikarya</taxon>
        <taxon>Ascomycota</taxon>
        <taxon>Pezizomycotina</taxon>
        <taxon>Leotiomycetes</taxon>
        <taxon>Helotiales</taxon>
        <taxon>Ploettnerulaceae</taxon>
        <taxon>Cadophora</taxon>
    </lineage>
</organism>